<evidence type="ECO:0000313" key="2">
    <source>
        <dbReference type="Proteomes" id="UP000464751"/>
    </source>
</evidence>
<dbReference type="Pfam" id="PF04343">
    <property type="entry name" value="DUF488"/>
    <property type="match status" value="1"/>
</dbReference>
<dbReference type="RefSeq" id="WP_163076671.1">
    <property type="nucleotide sequence ID" value="NZ_CP048630.1"/>
</dbReference>
<sequence length="150" mass="16185">MPPLFTIGYEQVSASSVLDTLADAGVGLLVDVRAVASSRRAGFSKSLLSAGVASRGMGYLHLRGLGTPAEGRQAARAGRHEEMRRIFAEHIATPTAQDQLDELSRLVATGRPVCLLCYERHPEHCHRQIIAELICERIGVPIQHLAAPPV</sequence>
<gene>
    <name evidence="1" type="ORF">G3A50_18815</name>
</gene>
<dbReference type="KEGG" id="apra:G3A50_18815"/>
<dbReference type="Proteomes" id="UP000464751">
    <property type="component" value="Chromosome"/>
</dbReference>
<dbReference type="PANTHER" id="PTHR39337:SF1">
    <property type="entry name" value="BLR5642 PROTEIN"/>
    <property type="match status" value="1"/>
</dbReference>
<dbReference type="EMBL" id="CP048630">
    <property type="protein sequence ID" value="QIB35531.1"/>
    <property type="molecule type" value="Genomic_DNA"/>
</dbReference>
<evidence type="ECO:0000313" key="1">
    <source>
        <dbReference type="EMBL" id="QIB35531.1"/>
    </source>
</evidence>
<accession>A0A6P1YRV9</accession>
<reference evidence="1 2" key="1">
    <citation type="submission" date="2020-02" db="EMBL/GenBank/DDBJ databases">
        <authorList>
            <person name="Li G."/>
        </authorList>
    </citation>
    <scope>NUCLEOTIDE SEQUENCE [LARGE SCALE GENOMIC DNA]</scope>
    <source>
        <strain evidence="1 2">DSM 102029</strain>
    </source>
</reference>
<dbReference type="PANTHER" id="PTHR39337">
    <property type="entry name" value="BLR5642 PROTEIN"/>
    <property type="match status" value="1"/>
</dbReference>
<dbReference type="PIRSF" id="PIRSF024492">
    <property type="entry name" value="UCP024492"/>
    <property type="match status" value="1"/>
</dbReference>
<protein>
    <submittedName>
        <fullName evidence="1">DUF488 domain-containing protein</fullName>
    </submittedName>
</protein>
<dbReference type="AlphaFoldDB" id="A0A6P1YRV9"/>
<dbReference type="InterPro" id="IPR007438">
    <property type="entry name" value="DUF488"/>
</dbReference>
<organism evidence="1 2">
    <name type="scientific">Ancylobacter pratisalsi</name>
    <dbReference type="NCBI Taxonomy" id="1745854"/>
    <lineage>
        <taxon>Bacteria</taxon>
        <taxon>Pseudomonadati</taxon>
        <taxon>Pseudomonadota</taxon>
        <taxon>Alphaproteobacteria</taxon>
        <taxon>Hyphomicrobiales</taxon>
        <taxon>Xanthobacteraceae</taxon>
        <taxon>Ancylobacter</taxon>
    </lineage>
</organism>
<keyword evidence="2" id="KW-1185">Reference proteome</keyword>
<dbReference type="InterPro" id="IPR014519">
    <property type="entry name" value="UCP024492"/>
</dbReference>
<name>A0A6P1YRV9_9HYPH</name>
<proteinExistence type="predicted"/>